<feature type="compositionally biased region" description="Polar residues" evidence="2">
    <location>
        <begin position="140"/>
        <end position="149"/>
    </location>
</feature>
<feature type="domain" description="HMA" evidence="3">
    <location>
        <begin position="40"/>
        <end position="104"/>
    </location>
</feature>
<dbReference type="Gene3D" id="3.30.70.100">
    <property type="match status" value="2"/>
</dbReference>
<dbReference type="PANTHER" id="PTHR46413:SF38">
    <property type="entry name" value="HEAVY METAL-ASSOCIATED DOMAIN, HMA, HEAVY METAL-ASSOCIATED DOMAIN SUPERFAMILY"/>
    <property type="match status" value="1"/>
</dbReference>
<feature type="compositionally biased region" description="Gly residues" evidence="2">
    <location>
        <begin position="260"/>
        <end position="270"/>
    </location>
</feature>
<evidence type="ECO:0000313" key="4">
    <source>
        <dbReference type="EMBL" id="CAH1439146.1"/>
    </source>
</evidence>
<feature type="compositionally biased region" description="Basic and acidic residues" evidence="2">
    <location>
        <begin position="151"/>
        <end position="165"/>
    </location>
</feature>
<evidence type="ECO:0000313" key="5">
    <source>
        <dbReference type="Proteomes" id="UP001157418"/>
    </source>
</evidence>
<dbReference type="InterPro" id="IPR044594">
    <property type="entry name" value="HIPP01/3/5/6"/>
</dbReference>
<keyword evidence="5" id="KW-1185">Reference proteome</keyword>
<dbReference type="InterPro" id="IPR036163">
    <property type="entry name" value="HMA_dom_sf"/>
</dbReference>
<feature type="region of interest" description="Disordered" evidence="2">
    <location>
        <begin position="95"/>
        <end position="165"/>
    </location>
</feature>
<feature type="region of interest" description="Disordered" evidence="2">
    <location>
        <begin position="239"/>
        <end position="296"/>
    </location>
</feature>
<protein>
    <recommendedName>
        <fullName evidence="3">HMA domain-containing protein</fullName>
    </recommendedName>
</protein>
<dbReference type="PANTHER" id="PTHR46413">
    <property type="entry name" value="HEAVY METAL-ASSOCIATED ISOPRENYLATED PLANT PROTEIN 6"/>
    <property type="match status" value="1"/>
</dbReference>
<dbReference type="SUPFAM" id="SSF55008">
    <property type="entry name" value="HMA, heavy metal-associated domain"/>
    <property type="match status" value="2"/>
</dbReference>
<dbReference type="InterPro" id="IPR006121">
    <property type="entry name" value="HMA_dom"/>
</dbReference>
<reference evidence="4 5" key="1">
    <citation type="submission" date="2022-01" db="EMBL/GenBank/DDBJ databases">
        <authorList>
            <person name="Xiong W."/>
            <person name="Schranz E."/>
        </authorList>
    </citation>
    <scope>NUCLEOTIDE SEQUENCE [LARGE SCALE GENOMIC DNA]</scope>
</reference>
<dbReference type="CDD" id="cd00371">
    <property type="entry name" value="HMA"/>
    <property type="match status" value="2"/>
</dbReference>
<feature type="region of interest" description="Disordered" evidence="2">
    <location>
        <begin position="1"/>
        <end position="35"/>
    </location>
</feature>
<comment type="subcellular location">
    <subcellularLocation>
        <location evidence="1">Membrane</location>
        <topology evidence="1">Peripheral membrane protein</topology>
    </subcellularLocation>
</comment>
<feature type="compositionally biased region" description="Basic and acidic residues" evidence="2">
    <location>
        <begin position="113"/>
        <end position="126"/>
    </location>
</feature>
<dbReference type="GO" id="GO:0046872">
    <property type="term" value="F:metal ion binding"/>
    <property type="evidence" value="ECO:0007669"/>
    <property type="project" value="InterPro"/>
</dbReference>
<feature type="compositionally biased region" description="Basic and acidic residues" evidence="2">
    <location>
        <begin position="95"/>
        <end position="105"/>
    </location>
</feature>
<comment type="caution">
    <text evidence="4">The sequence shown here is derived from an EMBL/GenBank/DDBJ whole genome shotgun (WGS) entry which is preliminary data.</text>
</comment>
<evidence type="ECO:0000256" key="1">
    <source>
        <dbReference type="ARBA" id="ARBA00004170"/>
    </source>
</evidence>
<dbReference type="Proteomes" id="UP001157418">
    <property type="component" value="Unassembled WGS sequence"/>
</dbReference>
<proteinExistence type="predicted"/>
<accession>A0AAU9NMP1</accession>
<feature type="domain" description="HMA" evidence="3">
    <location>
        <begin position="169"/>
        <end position="232"/>
    </location>
</feature>
<evidence type="ECO:0000259" key="3">
    <source>
        <dbReference type="PROSITE" id="PS50846"/>
    </source>
</evidence>
<name>A0AAU9NMP1_9ASTR</name>
<dbReference type="AlphaFoldDB" id="A0AAU9NMP1"/>
<organism evidence="4 5">
    <name type="scientific">Lactuca virosa</name>
    <dbReference type="NCBI Taxonomy" id="75947"/>
    <lineage>
        <taxon>Eukaryota</taxon>
        <taxon>Viridiplantae</taxon>
        <taxon>Streptophyta</taxon>
        <taxon>Embryophyta</taxon>
        <taxon>Tracheophyta</taxon>
        <taxon>Spermatophyta</taxon>
        <taxon>Magnoliopsida</taxon>
        <taxon>eudicotyledons</taxon>
        <taxon>Gunneridae</taxon>
        <taxon>Pentapetalae</taxon>
        <taxon>asterids</taxon>
        <taxon>campanulids</taxon>
        <taxon>Asterales</taxon>
        <taxon>Asteraceae</taxon>
        <taxon>Cichorioideae</taxon>
        <taxon>Cichorieae</taxon>
        <taxon>Lactucinae</taxon>
        <taxon>Lactuca</taxon>
    </lineage>
</organism>
<dbReference type="GO" id="GO:0009626">
    <property type="term" value="P:plant-type hypersensitive response"/>
    <property type="evidence" value="ECO:0007669"/>
    <property type="project" value="UniProtKB-KW"/>
</dbReference>
<sequence>MAKKKNGNNNSNHHNNNNNNSNNNNENEDNDGKKQKGSSIVVVVLKMDLHCEGCAGRVVKAVRSLDGVESVRIGDSELNKLTVIGNLDPAKLRQKVEEKTKKKVELISPATKKNNDGENNDNRSDGGDGGGGDNKKKQQKSSPENQQPPSDKAKNAVKKDEKKPKELSVTTAVLKVPLHCQGCVRKIHKIISKTKGFIEMSIDKNKDLVTVKGATDMKMLAEVLKQKLKKAVEIVPAKKDGGDEKKGKGGGGNDGEEKGCGGGGGGGGGQKKGKKGGGGDDGDGNDGTGGKVEAYKMESFGGPYPHFEYGSGYADYVHAPQLFSDENPNACSVM</sequence>
<gene>
    <name evidence="4" type="ORF">LVIROSA_LOCUS25361</name>
</gene>
<dbReference type="EMBL" id="CAKMRJ010004481">
    <property type="protein sequence ID" value="CAH1439146.1"/>
    <property type="molecule type" value="Genomic_DNA"/>
</dbReference>
<dbReference type="GO" id="GO:0016020">
    <property type="term" value="C:membrane"/>
    <property type="evidence" value="ECO:0007669"/>
    <property type="project" value="UniProtKB-SubCell"/>
</dbReference>
<dbReference type="PROSITE" id="PS50846">
    <property type="entry name" value="HMA_2"/>
    <property type="match status" value="2"/>
</dbReference>
<dbReference type="Pfam" id="PF00403">
    <property type="entry name" value="HMA"/>
    <property type="match status" value="2"/>
</dbReference>
<feature type="compositionally biased region" description="Low complexity" evidence="2">
    <location>
        <begin position="7"/>
        <end position="25"/>
    </location>
</feature>
<evidence type="ECO:0000256" key="2">
    <source>
        <dbReference type="SAM" id="MobiDB-lite"/>
    </source>
</evidence>